<evidence type="ECO:0000313" key="2">
    <source>
        <dbReference type="Proteomes" id="UP001319180"/>
    </source>
</evidence>
<dbReference type="EMBL" id="JAHESC010000012">
    <property type="protein sequence ID" value="MBT1686944.1"/>
    <property type="molecule type" value="Genomic_DNA"/>
</dbReference>
<accession>A0AAP2GD38</accession>
<dbReference type="InterPro" id="IPR045459">
    <property type="entry name" value="DUF5908"/>
</dbReference>
<dbReference type="RefSeq" id="WP_254090179.1">
    <property type="nucleotide sequence ID" value="NZ_JAHESC010000012.1"/>
</dbReference>
<evidence type="ECO:0000313" key="1">
    <source>
        <dbReference type="EMBL" id="MBT1686944.1"/>
    </source>
</evidence>
<proteinExistence type="predicted"/>
<dbReference type="Proteomes" id="UP001319180">
    <property type="component" value="Unassembled WGS sequence"/>
</dbReference>
<dbReference type="Pfam" id="PF19265">
    <property type="entry name" value="DUF5908"/>
    <property type="match status" value="1"/>
</dbReference>
<gene>
    <name evidence="1" type="ORF">KK078_10265</name>
</gene>
<sequence>MPLDVKEFIIQAKFADDDEGSSETAKAAAQKQATDYKLLKEELISECMDRIEELLRKRDRR</sequence>
<organism evidence="1 2">
    <name type="scientific">Dawidia soli</name>
    <dbReference type="NCBI Taxonomy" id="2782352"/>
    <lineage>
        <taxon>Bacteria</taxon>
        <taxon>Pseudomonadati</taxon>
        <taxon>Bacteroidota</taxon>
        <taxon>Cytophagia</taxon>
        <taxon>Cytophagales</taxon>
        <taxon>Chryseotaleaceae</taxon>
        <taxon>Dawidia</taxon>
    </lineage>
</organism>
<dbReference type="AlphaFoldDB" id="A0AAP2GD38"/>
<keyword evidence="2" id="KW-1185">Reference proteome</keyword>
<protein>
    <submittedName>
        <fullName evidence="1">Uncharacterized protein</fullName>
    </submittedName>
</protein>
<name>A0AAP2GD38_9BACT</name>
<comment type="caution">
    <text evidence="1">The sequence shown here is derived from an EMBL/GenBank/DDBJ whole genome shotgun (WGS) entry which is preliminary data.</text>
</comment>
<reference evidence="1 2" key="1">
    <citation type="submission" date="2021-05" db="EMBL/GenBank/DDBJ databases">
        <title>A Polyphasic approach of four new species of the genus Ohtaekwangia: Ohtaekwangia histidinii sp. nov., Ohtaekwangia cretensis sp. nov., Ohtaekwangia indiensis sp. nov., Ohtaekwangia reichenbachii sp. nov. from diverse environment.</title>
        <authorList>
            <person name="Octaviana S."/>
        </authorList>
    </citation>
    <scope>NUCLEOTIDE SEQUENCE [LARGE SCALE GENOMIC DNA]</scope>
    <source>
        <strain evidence="1 2">PWU37</strain>
    </source>
</reference>